<dbReference type="Gene3D" id="2.60.120.330">
    <property type="entry name" value="B-lactam Antibiotic, Isopenicillin N Synthase, Chain"/>
    <property type="match status" value="1"/>
</dbReference>
<dbReference type="InterPro" id="IPR044861">
    <property type="entry name" value="IPNS-like_FE2OG_OXY"/>
</dbReference>
<dbReference type="PANTHER" id="PTHR10209:SF429">
    <property type="entry name" value="1-AMINOCYCLOPROPANE-1-CARBOXYLATE OXIDASE HOMOLOG 1-LIKE"/>
    <property type="match status" value="1"/>
</dbReference>
<accession>A0A2G5CYW1</accession>
<evidence type="ECO:0000313" key="7">
    <source>
        <dbReference type="EMBL" id="PIA36459.1"/>
    </source>
</evidence>
<evidence type="ECO:0000256" key="2">
    <source>
        <dbReference type="ARBA" id="ARBA00022723"/>
    </source>
</evidence>
<feature type="domain" description="Fe2OG dioxygenase" evidence="6">
    <location>
        <begin position="216"/>
        <end position="317"/>
    </location>
</feature>
<name>A0A2G5CYW1_AQUCA</name>
<dbReference type="Pfam" id="PF03171">
    <property type="entry name" value="2OG-FeII_Oxy"/>
    <property type="match status" value="1"/>
</dbReference>
<dbReference type="OrthoDB" id="288590at2759"/>
<dbReference type="EMBL" id="KZ305051">
    <property type="protein sequence ID" value="PIA36459.1"/>
    <property type="molecule type" value="Genomic_DNA"/>
</dbReference>
<dbReference type="PANTHER" id="PTHR10209">
    <property type="entry name" value="OXIDOREDUCTASE, 2OG-FE II OXYGENASE FAMILY PROTEIN"/>
    <property type="match status" value="1"/>
</dbReference>
<dbReference type="GO" id="GO:0051213">
    <property type="term" value="F:dioxygenase activity"/>
    <property type="evidence" value="ECO:0007669"/>
    <property type="project" value="UniProtKB-ARBA"/>
</dbReference>
<evidence type="ECO:0000256" key="4">
    <source>
        <dbReference type="ARBA" id="ARBA00023004"/>
    </source>
</evidence>
<reference evidence="7 8" key="1">
    <citation type="submission" date="2017-09" db="EMBL/GenBank/DDBJ databases">
        <title>WGS assembly of Aquilegia coerulea Goldsmith.</title>
        <authorList>
            <person name="Hodges S."/>
            <person name="Kramer E."/>
            <person name="Nordborg M."/>
            <person name="Tomkins J."/>
            <person name="Borevitz J."/>
            <person name="Derieg N."/>
            <person name="Yan J."/>
            <person name="Mihaltcheva S."/>
            <person name="Hayes R.D."/>
            <person name="Rokhsar D."/>
        </authorList>
    </citation>
    <scope>NUCLEOTIDE SEQUENCE [LARGE SCALE GENOMIC DNA]</scope>
    <source>
        <strain evidence="8">cv. Goldsmith</strain>
    </source>
</reference>
<dbReference type="Proteomes" id="UP000230069">
    <property type="component" value="Unassembled WGS sequence"/>
</dbReference>
<dbReference type="SUPFAM" id="SSF51197">
    <property type="entry name" value="Clavaminate synthase-like"/>
    <property type="match status" value="1"/>
</dbReference>
<dbReference type="InterPro" id="IPR027443">
    <property type="entry name" value="IPNS-like_sf"/>
</dbReference>
<comment type="similarity">
    <text evidence="1 5">Belongs to the iron/ascorbate-dependent oxidoreductase family.</text>
</comment>
<keyword evidence="2 5" id="KW-0479">Metal-binding</keyword>
<dbReference type="AlphaFoldDB" id="A0A2G5CYW1"/>
<proteinExistence type="inferred from homology"/>
<evidence type="ECO:0000259" key="6">
    <source>
        <dbReference type="PROSITE" id="PS51471"/>
    </source>
</evidence>
<dbReference type="Pfam" id="PF14226">
    <property type="entry name" value="DIOX_N"/>
    <property type="match status" value="1"/>
</dbReference>
<keyword evidence="8" id="KW-1185">Reference proteome</keyword>
<keyword evidence="4 5" id="KW-0408">Iron</keyword>
<evidence type="ECO:0000256" key="1">
    <source>
        <dbReference type="ARBA" id="ARBA00008056"/>
    </source>
</evidence>
<evidence type="ECO:0000256" key="3">
    <source>
        <dbReference type="ARBA" id="ARBA00023002"/>
    </source>
</evidence>
<evidence type="ECO:0000313" key="8">
    <source>
        <dbReference type="Proteomes" id="UP000230069"/>
    </source>
</evidence>
<keyword evidence="3 5" id="KW-0560">Oxidoreductase</keyword>
<evidence type="ECO:0000256" key="5">
    <source>
        <dbReference type="RuleBase" id="RU003682"/>
    </source>
</evidence>
<dbReference type="InParanoid" id="A0A2G5CYW1"/>
<gene>
    <name evidence="7" type="ORF">AQUCO_03400383v1</name>
</gene>
<dbReference type="FunFam" id="2.60.120.330:FF:000005">
    <property type="entry name" value="1-aminocyclopropane-1-carboxylate oxidase homolog 1"/>
    <property type="match status" value="1"/>
</dbReference>
<dbReference type="GO" id="GO:0046872">
    <property type="term" value="F:metal ion binding"/>
    <property type="evidence" value="ECO:0007669"/>
    <property type="project" value="UniProtKB-KW"/>
</dbReference>
<dbReference type="PROSITE" id="PS51471">
    <property type="entry name" value="FE2OG_OXY"/>
    <property type="match status" value="1"/>
</dbReference>
<dbReference type="InterPro" id="IPR005123">
    <property type="entry name" value="Oxoglu/Fe-dep_dioxygenase_dom"/>
</dbReference>
<sequence length="368" mass="41640">MEEGLSSLILESEFNRAKELKAFDNTKTGVKGLVDAGILKVPKIFIRPINELGHNSESNLNDFQIPIINLHGYRDDKQRRQDIVDEILKASQNWGFFQVVNHGVPSSVMEGMIKGVHRFNEQDVDVKKELYSRDTAIRVRYYSNFDLYTSKAASWRDTLTFKMLTPDPLNPQELPIVCRETTIEFTKHITNLRDILLELMSEGLGLKGNFLKQMECAESCTLLCNYYPICPEPELTVGAAPHTDPSFLTILLQENIAGLQVLHQESWVDINPIPGAFVINIGDLLQIISNDKLKSVKHRALVNHTAPRVSIACFLSTLYDVAKPIGPIKELITNGHHPVYRDMLLKDYFDHFASQGTDGKPGLDYFKL</sequence>
<protein>
    <recommendedName>
        <fullName evidence="6">Fe2OG dioxygenase domain-containing protein</fullName>
    </recommendedName>
</protein>
<dbReference type="InterPro" id="IPR026992">
    <property type="entry name" value="DIOX_N"/>
</dbReference>
<organism evidence="7 8">
    <name type="scientific">Aquilegia coerulea</name>
    <name type="common">Rocky mountain columbine</name>
    <dbReference type="NCBI Taxonomy" id="218851"/>
    <lineage>
        <taxon>Eukaryota</taxon>
        <taxon>Viridiplantae</taxon>
        <taxon>Streptophyta</taxon>
        <taxon>Embryophyta</taxon>
        <taxon>Tracheophyta</taxon>
        <taxon>Spermatophyta</taxon>
        <taxon>Magnoliopsida</taxon>
        <taxon>Ranunculales</taxon>
        <taxon>Ranunculaceae</taxon>
        <taxon>Thalictroideae</taxon>
        <taxon>Aquilegia</taxon>
    </lineage>
</organism>